<evidence type="ECO:0000313" key="1">
    <source>
        <dbReference type="EMBL" id="WOO42578.1"/>
    </source>
</evidence>
<dbReference type="EMBL" id="CP136920">
    <property type="protein sequence ID" value="WOO42578.1"/>
    <property type="molecule type" value="Genomic_DNA"/>
</dbReference>
<proteinExistence type="predicted"/>
<protein>
    <submittedName>
        <fullName evidence="1">Uncharacterized protein</fullName>
    </submittedName>
</protein>
<evidence type="ECO:0000313" key="2">
    <source>
        <dbReference type="Proteomes" id="UP001304300"/>
    </source>
</evidence>
<accession>A0AAQ3QSK3</accession>
<dbReference type="KEGG" id="puo:RZN69_05705"/>
<name>A0AAQ3QSK3_9BACT</name>
<dbReference type="AlphaFoldDB" id="A0AAQ3QSK3"/>
<keyword evidence="2" id="KW-1185">Reference proteome</keyword>
<dbReference type="RefSeq" id="WP_317835102.1">
    <property type="nucleotide sequence ID" value="NZ_CP136920.1"/>
</dbReference>
<reference evidence="1 2" key="1">
    <citation type="submission" date="2023-10" db="EMBL/GenBank/DDBJ databases">
        <title>Rubellicoccus peritrichatus gen. nov., sp. nov., isolated from an algae of coral reef tank.</title>
        <authorList>
            <person name="Luo J."/>
        </authorList>
    </citation>
    <scope>NUCLEOTIDE SEQUENCE [LARGE SCALE GENOMIC DNA]</scope>
    <source>
        <strain evidence="1 2">CR14</strain>
    </source>
</reference>
<gene>
    <name evidence="1" type="ORF">RZN69_05705</name>
</gene>
<dbReference type="Proteomes" id="UP001304300">
    <property type="component" value="Chromosome"/>
</dbReference>
<sequence length="348" mass="38303">MRVIIISFVVLCLCSFLLIAFFPDSAEPLETVEIQVEARPKEQPLQSSSSEPTGLASDLLGDDFQFGLDAFIPPKTVAEQIDFILTDATVSSDKYLLLVELLGTNEGEVLAYLSERRYPEQMAVESAEYDEVAMITRALLEFYMEKPLADNLQKVEQLRPTGPLFSNIVGDLFFAGAGAESAGIAYDWVMANPEHPASLRSGATIGTMLSDFTPEEAWSKAVDLPEGPIRTRAFTAIVVESTNGDIDAAIDYINSIEETPDLDEAISGVLSQGMNSGYPYSELVDIAVAPVDPMYRSSSLVMLFNNWAADDPASLVEWSNQQHQFPPDQMAEINLVVKQTLERHQVEF</sequence>
<organism evidence="1 2">
    <name type="scientific">Rubellicoccus peritrichatus</name>
    <dbReference type="NCBI Taxonomy" id="3080537"/>
    <lineage>
        <taxon>Bacteria</taxon>
        <taxon>Pseudomonadati</taxon>
        <taxon>Verrucomicrobiota</taxon>
        <taxon>Opitutia</taxon>
        <taxon>Puniceicoccales</taxon>
        <taxon>Cerasicoccaceae</taxon>
        <taxon>Rubellicoccus</taxon>
    </lineage>
</organism>